<accession>A0A9X1UEB3</accession>
<protein>
    <submittedName>
        <fullName evidence="1">XRE family transcriptional regulator</fullName>
    </submittedName>
</protein>
<sequence length="91" mass="10387">MSHYTPPSPEDMERLKQELGKSSTEMAELFGVTTGRQWRKYMSTDSSNTRDMGMHMLFFAMARLELDSPTLERILDRMRAAGATIDLNAPE</sequence>
<name>A0A9X1UEB3_9BURK</name>
<dbReference type="RefSeq" id="WP_238462779.1">
    <property type="nucleotide sequence ID" value="NZ_JAKLJA010000003.1"/>
</dbReference>
<proteinExistence type="predicted"/>
<evidence type="ECO:0000313" key="2">
    <source>
        <dbReference type="Proteomes" id="UP001139308"/>
    </source>
</evidence>
<dbReference type="Proteomes" id="UP001139308">
    <property type="component" value="Unassembled WGS sequence"/>
</dbReference>
<gene>
    <name evidence="1" type="ORF">L5014_06635</name>
</gene>
<organism evidence="1 2">
    <name type="scientific">Paraburkholderia tagetis</name>
    <dbReference type="NCBI Taxonomy" id="2913261"/>
    <lineage>
        <taxon>Bacteria</taxon>
        <taxon>Pseudomonadati</taxon>
        <taxon>Pseudomonadota</taxon>
        <taxon>Betaproteobacteria</taxon>
        <taxon>Burkholderiales</taxon>
        <taxon>Burkholderiaceae</taxon>
        <taxon>Paraburkholderia</taxon>
    </lineage>
</organism>
<comment type="caution">
    <text evidence="1">The sequence shown here is derived from an EMBL/GenBank/DDBJ whole genome shotgun (WGS) entry which is preliminary data.</text>
</comment>
<dbReference type="EMBL" id="JAKLJA010000003">
    <property type="protein sequence ID" value="MCG5073045.1"/>
    <property type="molecule type" value="Genomic_DNA"/>
</dbReference>
<evidence type="ECO:0000313" key="1">
    <source>
        <dbReference type="EMBL" id="MCG5073045.1"/>
    </source>
</evidence>
<dbReference type="AlphaFoldDB" id="A0A9X1UEB3"/>
<reference evidence="1" key="1">
    <citation type="submission" date="2022-01" db="EMBL/GenBank/DDBJ databases">
        <title>Genome sequence and assembly of Parabukholderia sp. RG36.</title>
        <authorList>
            <person name="Chhetri G."/>
        </authorList>
    </citation>
    <scope>NUCLEOTIDE SEQUENCE</scope>
    <source>
        <strain evidence="1">RG36</strain>
    </source>
</reference>
<keyword evidence="2" id="KW-1185">Reference proteome</keyword>